<keyword evidence="1" id="KW-0175">Coiled coil</keyword>
<name>A0A1H3IKS3_9PSED</name>
<organism evidence="2 3">
    <name type="scientific">Pseudomonas salomonii</name>
    <dbReference type="NCBI Taxonomy" id="191391"/>
    <lineage>
        <taxon>Bacteria</taxon>
        <taxon>Pseudomonadati</taxon>
        <taxon>Pseudomonadota</taxon>
        <taxon>Gammaproteobacteria</taxon>
        <taxon>Pseudomonadales</taxon>
        <taxon>Pseudomonadaceae</taxon>
        <taxon>Pseudomonas</taxon>
    </lineage>
</organism>
<dbReference type="RefSeq" id="WP_074854440.1">
    <property type="nucleotide sequence ID" value="NZ_FNOX01000003.1"/>
</dbReference>
<accession>A0A1H3IKS3</accession>
<dbReference type="Proteomes" id="UP000182902">
    <property type="component" value="Unassembled WGS sequence"/>
</dbReference>
<dbReference type="EMBL" id="FNOX01000003">
    <property type="protein sequence ID" value="SDY28443.1"/>
    <property type="molecule type" value="Genomic_DNA"/>
</dbReference>
<evidence type="ECO:0000313" key="2">
    <source>
        <dbReference type="EMBL" id="SDY28443.1"/>
    </source>
</evidence>
<feature type="coiled-coil region" evidence="1">
    <location>
        <begin position="100"/>
        <end position="134"/>
    </location>
</feature>
<protein>
    <recommendedName>
        <fullName evidence="4">Phage protein</fullName>
    </recommendedName>
</protein>
<evidence type="ECO:0000256" key="1">
    <source>
        <dbReference type="SAM" id="Coils"/>
    </source>
</evidence>
<gene>
    <name evidence="2" type="ORF">SAMN05216247_103294</name>
</gene>
<reference evidence="2 3" key="1">
    <citation type="submission" date="2016-10" db="EMBL/GenBank/DDBJ databases">
        <authorList>
            <person name="de Groot N.N."/>
        </authorList>
    </citation>
    <scope>NUCLEOTIDE SEQUENCE [LARGE SCALE GENOMIC DNA]</scope>
    <source>
        <strain evidence="2 3">ICMP 14252</strain>
    </source>
</reference>
<sequence>MFQASKLVSLIRFGEDEVPPLDFNALQENPAFLDFLKAHVEKEVTPLKSKNADLLNEKKTLAERMKAFESGIQEKDDLEAMKAGRLDLQTLLDKRINANSATWQEKLAAEQAEKEDLRKAVDGERLKLKQFQIKQSIGQVALKNEFFHPSALDDLMSVAGNTWQLNDAGELVARDSSGNVAIGKNGRPLTPDEWIAGLTATKPHYFKQMPGSGSRGVNGTGKAVSTAEWQRTLLTATADEKKALLAKRASGEIVIN</sequence>
<evidence type="ECO:0008006" key="4">
    <source>
        <dbReference type="Google" id="ProtNLM"/>
    </source>
</evidence>
<evidence type="ECO:0000313" key="3">
    <source>
        <dbReference type="Proteomes" id="UP000182902"/>
    </source>
</evidence>
<proteinExistence type="predicted"/>
<dbReference type="AlphaFoldDB" id="A0A1H3IKS3"/>